<keyword evidence="1" id="KW-0812">Transmembrane</keyword>
<evidence type="ECO:0000313" key="3">
    <source>
        <dbReference type="Proteomes" id="UP000053780"/>
    </source>
</evidence>
<dbReference type="HOGENOM" id="CLU_1475561_0_0_1"/>
<evidence type="ECO:0000256" key="1">
    <source>
        <dbReference type="SAM" id="Phobius"/>
    </source>
</evidence>
<protein>
    <submittedName>
        <fullName evidence="2">Uncharacterized protein</fullName>
    </submittedName>
</protein>
<keyword evidence="3" id="KW-1185">Reference proteome</keyword>
<keyword evidence="1" id="KW-0472">Membrane</keyword>
<organism evidence="2 3">
    <name type="scientific">Vairimorpha apis BRL 01</name>
    <dbReference type="NCBI Taxonomy" id="1037528"/>
    <lineage>
        <taxon>Eukaryota</taxon>
        <taxon>Fungi</taxon>
        <taxon>Fungi incertae sedis</taxon>
        <taxon>Microsporidia</taxon>
        <taxon>Nosematidae</taxon>
        <taxon>Vairimorpha</taxon>
    </lineage>
</organism>
<sequence length="183" mass="22426">MKNDFIYLENVYLEFIYFKYIVVNIPNNYLDKRHIFHVTDTTFKIILDEEFSDFVIFLKKQNYNNALYPLCGCFLDIICIDCLFLDCIEPCYYNDEINKLKFKNKYLKFYKYSINYLTSKRNLFTRNYSQTIKNRLKSDKYIIILWELIQQNINEIDLNLFFIFITIQKIMIFFCLMNVLSNF</sequence>
<dbReference type="Proteomes" id="UP000053780">
    <property type="component" value="Unassembled WGS sequence"/>
</dbReference>
<reference evidence="2 3" key="1">
    <citation type="journal article" date="2013" name="BMC Genomics">
        <title>Genome sequencing and comparative genomics of honey bee microsporidia, Nosema apis reveal novel insights into host-parasite interactions.</title>
        <authorList>
            <person name="Chen Yp."/>
            <person name="Pettis J.S."/>
            <person name="Zhao Y."/>
            <person name="Liu X."/>
            <person name="Tallon L.J."/>
            <person name="Sadzewicz L.D."/>
            <person name="Li R."/>
            <person name="Zheng H."/>
            <person name="Huang S."/>
            <person name="Zhang X."/>
            <person name="Hamilton M.C."/>
            <person name="Pernal S.F."/>
            <person name="Melathopoulos A.P."/>
            <person name="Yan X."/>
            <person name="Evans J.D."/>
        </authorList>
    </citation>
    <scope>NUCLEOTIDE SEQUENCE [LARGE SCALE GENOMIC DNA]</scope>
    <source>
        <strain evidence="2 3">BRL 01</strain>
    </source>
</reference>
<gene>
    <name evidence="2" type="ORF">NAPIS_ORF00979</name>
</gene>
<evidence type="ECO:0000313" key="2">
    <source>
        <dbReference type="EMBL" id="EQB61459.1"/>
    </source>
</evidence>
<dbReference type="AlphaFoldDB" id="T0LB04"/>
<keyword evidence="1" id="KW-1133">Transmembrane helix</keyword>
<dbReference type="VEuPathDB" id="MicrosporidiaDB:NAPIS_ORF00979"/>
<proteinExistence type="predicted"/>
<feature type="transmembrane region" description="Helical" evidence="1">
    <location>
        <begin position="160"/>
        <end position="180"/>
    </location>
</feature>
<name>T0LB04_9MICR</name>
<accession>T0LB04</accession>
<dbReference type="EMBL" id="KE647138">
    <property type="protein sequence ID" value="EQB61459.1"/>
    <property type="molecule type" value="Genomic_DNA"/>
</dbReference>